<feature type="region of interest" description="Disordered" evidence="1">
    <location>
        <begin position="1"/>
        <end position="36"/>
    </location>
</feature>
<name>A0A4Z2E4S1_9TELE</name>
<reference evidence="2 3" key="1">
    <citation type="submission" date="2019-03" db="EMBL/GenBank/DDBJ databases">
        <title>First draft genome of Liparis tanakae, snailfish: a comprehensive survey of snailfish specific genes.</title>
        <authorList>
            <person name="Kim W."/>
            <person name="Song I."/>
            <person name="Jeong J.-H."/>
            <person name="Kim D."/>
            <person name="Kim S."/>
            <person name="Ryu S."/>
            <person name="Song J.Y."/>
            <person name="Lee S.K."/>
        </authorList>
    </citation>
    <scope>NUCLEOTIDE SEQUENCE [LARGE SCALE GENOMIC DNA]</scope>
    <source>
        <tissue evidence="2">Muscle</tissue>
    </source>
</reference>
<evidence type="ECO:0000313" key="3">
    <source>
        <dbReference type="Proteomes" id="UP000314294"/>
    </source>
</evidence>
<feature type="compositionally biased region" description="Basic and acidic residues" evidence="1">
    <location>
        <begin position="1"/>
        <end position="26"/>
    </location>
</feature>
<comment type="caution">
    <text evidence="2">The sequence shown here is derived from an EMBL/GenBank/DDBJ whole genome shotgun (WGS) entry which is preliminary data.</text>
</comment>
<proteinExistence type="predicted"/>
<evidence type="ECO:0000313" key="2">
    <source>
        <dbReference type="EMBL" id="TNN23741.1"/>
    </source>
</evidence>
<accession>A0A4Z2E4S1</accession>
<protein>
    <submittedName>
        <fullName evidence="2">Uncharacterized protein</fullName>
    </submittedName>
</protein>
<gene>
    <name evidence="2" type="ORF">EYF80_066137</name>
</gene>
<organism evidence="2 3">
    <name type="scientific">Liparis tanakae</name>
    <name type="common">Tanaka's snailfish</name>
    <dbReference type="NCBI Taxonomy" id="230148"/>
    <lineage>
        <taxon>Eukaryota</taxon>
        <taxon>Metazoa</taxon>
        <taxon>Chordata</taxon>
        <taxon>Craniata</taxon>
        <taxon>Vertebrata</taxon>
        <taxon>Euteleostomi</taxon>
        <taxon>Actinopterygii</taxon>
        <taxon>Neopterygii</taxon>
        <taxon>Teleostei</taxon>
        <taxon>Neoteleostei</taxon>
        <taxon>Acanthomorphata</taxon>
        <taxon>Eupercaria</taxon>
        <taxon>Perciformes</taxon>
        <taxon>Cottioidei</taxon>
        <taxon>Cottales</taxon>
        <taxon>Liparidae</taxon>
        <taxon>Liparis</taxon>
    </lineage>
</organism>
<dbReference type="EMBL" id="SRLO01017509">
    <property type="protein sequence ID" value="TNN23741.1"/>
    <property type="molecule type" value="Genomic_DNA"/>
</dbReference>
<evidence type="ECO:0000256" key="1">
    <source>
        <dbReference type="SAM" id="MobiDB-lite"/>
    </source>
</evidence>
<dbReference type="Proteomes" id="UP000314294">
    <property type="component" value="Unassembled WGS sequence"/>
</dbReference>
<sequence length="36" mass="4228">MLRSHVSSEPHGKKTDYHLGDGRRAPEFLNSRHVRR</sequence>
<keyword evidence="3" id="KW-1185">Reference proteome</keyword>
<dbReference type="AlphaFoldDB" id="A0A4Z2E4S1"/>